<protein>
    <recommendedName>
        <fullName evidence="4">Transmembrane protein</fullName>
    </recommendedName>
</protein>
<dbReference type="Proteomes" id="UP001179952">
    <property type="component" value="Unassembled WGS sequence"/>
</dbReference>
<reference evidence="2" key="2">
    <citation type="submission" date="2023-06" db="EMBL/GenBank/DDBJ databases">
        <authorList>
            <person name="Ma L."/>
            <person name="Liu K.-W."/>
            <person name="Li Z."/>
            <person name="Hsiao Y.-Y."/>
            <person name="Qi Y."/>
            <person name="Fu T."/>
            <person name="Tang G."/>
            <person name="Zhang D."/>
            <person name="Sun W.-H."/>
            <person name="Liu D.-K."/>
            <person name="Li Y."/>
            <person name="Chen G.-Z."/>
            <person name="Liu X.-D."/>
            <person name="Liao X.-Y."/>
            <person name="Jiang Y.-T."/>
            <person name="Yu X."/>
            <person name="Hao Y."/>
            <person name="Huang J."/>
            <person name="Zhao X.-W."/>
            <person name="Ke S."/>
            <person name="Chen Y.-Y."/>
            <person name="Wu W.-L."/>
            <person name="Hsu J.-L."/>
            <person name="Lin Y.-F."/>
            <person name="Huang M.-D."/>
            <person name="Li C.-Y."/>
            <person name="Huang L."/>
            <person name="Wang Z.-W."/>
            <person name="Zhao X."/>
            <person name="Zhong W.-Y."/>
            <person name="Peng D.-H."/>
            <person name="Ahmad S."/>
            <person name="Lan S."/>
            <person name="Zhang J.-S."/>
            <person name="Tsai W.-C."/>
            <person name="Van De Peer Y."/>
            <person name="Liu Z.-J."/>
        </authorList>
    </citation>
    <scope>NUCLEOTIDE SEQUENCE</scope>
    <source>
        <strain evidence="2">SCP</strain>
        <tissue evidence="2">Leaves</tissue>
    </source>
</reference>
<feature type="transmembrane region" description="Helical" evidence="1">
    <location>
        <begin position="78"/>
        <end position="102"/>
    </location>
</feature>
<reference evidence="2" key="1">
    <citation type="journal article" date="2023" name="Nat. Commun.">
        <title>Diploid and tetraploid genomes of Acorus and the evolution of monocots.</title>
        <authorList>
            <person name="Ma L."/>
            <person name="Liu K.W."/>
            <person name="Li Z."/>
            <person name="Hsiao Y.Y."/>
            <person name="Qi Y."/>
            <person name="Fu T."/>
            <person name="Tang G.D."/>
            <person name="Zhang D."/>
            <person name="Sun W.H."/>
            <person name="Liu D.K."/>
            <person name="Li Y."/>
            <person name="Chen G.Z."/>
            <person name="Liu X.D."/>
            <person name="Liao X.Y."/>
            <person name="Jiang Y.T."/>
            <person name="Yu X."/>
            <person name="Hao Y."/>
            <person name="Huang J."/>
            <person name="Zhao X.W."/>
            <person name="Ke S."/>
            <person name="Chen Y.Y."/>
            <person name="Wu W.L."/>
            <person name="Hsu J.L."/>
            <person name="Lin Y.F."/>
            <person name="Huang M.D."/>
            <person name="Li C.Y."/>
            <person name="Huang L."/>
            <person name="Wang Z.W."/>
            <person name="Zhao X."/>
            <person name="Zhong W.Y."/>
            <person name="Peng D.H."/>
            <person name="Ahmad S."/>
            <person name="Lan S."/>
            <person name="Zhang J.S."/>
            <person name="Tsai W.C."/>
            <person name="Van de Peer Y."/>
            <person name="Liu Z.J."/>
        </authorList>
    </citation>
    <scope>NUCLEOTIDE SEQUENCE</scope>
    <source>
        <strain evidence="2">SCP</strain>
    </source>
</reference>
<proteinExistence type="predicted"/>
<keyword evidence="1" id="KW-0472">Membrane</keyword>
<gene>
    <name evidence="2" type="ORF">QJS04_geneDACA012042</name>
</gene>
<accession>A0AAV9B934</accession>
<sequence>MAAPPPPSVAPSSASPFDLPPAPLRLPLRMKNRFMIFIILVLVISGTSASTDSPPPAGIDQREVFHFPSGDIIINKKLGIPIFTVVLLIVLLLIFGAVTYACKKYGRRQTKSDDEMTDIDDGGL</sequence>
<organism evidence="2 3">
    <name type="scientific">Acorus gramineus</name>
    <name type="common">Dwarf sweet flag</name>
    <dbReference type="NCBI Taxonomy" id="55184"/>
    <lineage>
        <taxon>Eukaryota</taxon>
        <taxon>Viridiplantae</taxon>
        <taxon>Streptophyta</taxon>
        <taxon>Embryophyta</taxon>
        <taxon>Tracheophyta</taxon>
        <taxon>Spermatophyta</taxon>
        <taxon>Magnoliopsida</taxon>
        <taxon>Liliopsida</taxon>
        <taxon>Acoraceae</taxon>
        <taxon>Acorus</taxon>
    </lineage>
</organism>
<evidence type="ECO:0000256" key="1">
    <source>
        <dbReference type="SAM" id="Phobius"/>
    </source>
</evidence>
<evidence type="ECO:0008006" key="4">
    <source>
        <dbReference type="Google" id="ProtNLM"/>
    </source>
</evidence>
<dbReference type="EMBL" id="JAUJYN010000004">
    <property type="protein sequence ID" value="KAK1272844.1"/>
    <property type="molecule type" value="Genomic_DNA"/>
</dbReference>
<evidence type="ECO:0000313" key="2">
    <source>
        <dbReference type="EMBL" id="KAK1272844.1"/>
    </source>
</evidence>
<comment type="caution">
    <text evidence="2">The sequence shown here is derived from an EMBL/GenBank/DDBJ whole genome shotgun (WGS) entry which is preliminary data.</text>
</comment>
<feature type="transmembrane region" description="Helical" evidence="1">
    <location>
        <begin position="34"/>
        <end position="51"/>
    </location>
</feature>
<keyword evidence="1" id="KW-0812">Transmembrane</keyword>
<evidence type="ECO:0000313" key="3">
    <source>
        <dbReference type="Proteomes" id="UP001179952"/>
    </source>
</evidence>
<keyword evidence="3" id="KW-1185">Reference proteome</keyword>
<name>A0AAV9B934_ACOGR</name>
<dbReference type="AlphaFoldDB" id="A0AAV9B934"/>
<keyword evidence="1" id="KW-1133">Transmembrane helix</keyword>